<name>A0A395SHM2_9HYPO</name>
<proteinExistence type="predicted"/>
<dbReference type="PANTHER" id="PTHR24189">
    <property type="entry name" value="MYOTROPHIN"/>
    <property type="match status" value="1"/>
</dbReference>
<dbReference type="InterPro" id="IPR002110">
    <property type="entry name" value="Ankyrin_rpt"/>
</dbReference>
<dbReference type="Proteomes" id="UP000266234">
    <property type="component" value="Unassembled WGS sequence"/>
</dbReference>
<dbReference type="InterPro" id="IPR050745">
    <property type="entry name" value="Multifunctional_regulatory"/>
</dbReference>
<keyword evidence="1" id="KW-0677">Repeat</keyword>
<feature type="repeat" description="ANK" evidence="3">
    <location>
        <begin position="213"/>
        <end position="245"/>
    </location>
</feature>
<evidence type="ECO:0000256" key="2">
    <source>
        <dbReference type="ARBA" id="ARBA00023043"/>
    </source>
</evidence>
<evidence type="ECO:0000313" key="4">
    <source>
        <dbReference type="EMBL" id="RGP71695.1"/>
    </source>
</evidence>
<dbReference type="EMBL" id="PXOG01000155">
    <property type="protein sequence ID" value="RGP71695.1"/>
    <property type="molecule type" value="Genomic_DNA"/>
</dbReference>
<reference evidence="4 5" key="1">
    <citation type="journal article" date="2018" name="PLoS Pathog.">
        <title>Evolution of structural diversity of trichothecenes, a family of toxins produced by plant pathogenic and entomopathogenic fungi.</title>
        <authorList>
            <person name="Proctor R.H."/>
            <person name="McCormick S.P."/>
            <person name="Kim H.S."/>
            <person name="Cardoza R.E."/>
            <person name="Stanley A.M."/>
            <person name="Lindo L."/>
            <person name="Kelly A."/>
            <person name="Brown D.W."/>
            <person name="Lee T."/>
            <person name="Vaughan M.M."/>
            <person name="Alexander N.J."/>
            <person name="Busman M."/>
            <person name="Gutierrez S."/>
        </authorList>
    </citation>
    <scope>NUCLEOTIDE SEQUENCE [LARGE SCALE GENOMIC DNA]</scope>
    <source>
        <strain evidence="4 5">NRRL 20695</strain>
    </source>
</reference>
<dbReference type="Gene3D" id="1.25.40.20">
    <property type="entry name" value="Ankyrin repeat-containing domain"/>
    <property type="match status" value="1"/>
</dbReference>
<organism evidence="4 5">
    <name type="scientific">Fusarium longipes</name>
    <dbReference type="NCBI Taxonomy" id="694270"/>
    <lineage>
        <taxon>Eukaryota</taxon>
        <taxon>Fungi</taxon>
        <taxon>Dikarya</taxon>
        <taxon>Ascomycota</taxon>
        <taxon>Pezizomycotina</taxon>
        <taxon>Sordariomycetes</taxon>
        <taxon>Hypocreomycetidae</taxon>
        <taxon>Hypocreales</taxon>
        <taxon>Nectriaceae</taxon>
        <taxon>Fusarium</taxon>
    </lineage>
</organism>
<protein>
    <submittedName>
        <fullName evidence="4">Ankyrin repeat-containing domain</fullName>
    </submittedName>
</protein>
<dbReference type="STRING" id="694270.A0A395SHM2"/>
<dbReference type="PROSITE" id="PS50297">
    <property type="entry name" value="ANK_REP_REGION"/>
    <property type="match status" value="1"/>
</dbReference>
<dbReference type="SUPFAM" id="SSF48403">
    <property type="entry name" value="Ankyrin repeat"/>
    <property type="match status" value="1"/>
</dbReference>
<dbReference type="PROSITE" id="PS50088">
    <property type="entry name" value="ANK_REPEAT"/>
    <property type="match status" value="1"/>
</dbReference>
<keyword evidence="2 3" id="KW-0040">ANK repeat</keyword>
<dbReference type="SMART" id="SM00248">
    <property type="entry name" value="ANK"/>
    <property type="match status" value="4"/>
</dbReference>
<dbReference type="InterPro" id="IPR036770">
    <property type="entry name" value="Ankyrin_rpt-contain_sf"/>
</dbReference>
<dbReference type="OrthoDB" id="4508560at2759"/>
<evidence type="ECO:0000256" key="1">
    <source>
        <dbReference type="ARBA" id="ARBA00022737"/>
    </source>
</evidence>
<evidence type="ECO:0000256" key="3">
    <source>
        <dbReference type="PROSITE-ProRule" id="PRU00023"/>
    </source>
</evidence>
<accession>A0A395SHM2</accession>
<gene>
    <name evidence="4" type="ORF">FLONG3_6999</name>
</gene>
<dbReference type="AlphaFoldDB" id="A0A395SHM2"/>
<sequence length="672" mass="76562">MTKVLDLLPTEILDSILDELETVDIISLWKSNKLLSHRLNDRLFAHPIAINNTMRWACGHGDPDVIRAAISHGAHPSHVLIPPNQRAFGLARDSHPRVPKTPYKASTLYIAITHDHENALDVLLEMGARIEKLSARQRDSLSYHFRHAPHRSGMLRKLINADLAWFATDPFDAGRSIMRYIESGHHLDNLRSLSRGQDLNLVLRETMLERSQYAICPLSAAIDTGRKDVVEMLLEEGADIHGSLECYDPSRKGSKKQRLIKYYRPLHIPIFAAASYMASTGSSEMLDLCLQHGADINQKGPALIYHDTLGNHFISTPLTTYLEGILKFPVNTQLKPIDGIKYFLDRGALIQPPKSVEGEEWPWFASGTWLDFQEGELCQPLSMVEVLLGKWHLEKLRTPQFLETVKYLVSQGSGVERAESIIRNFSLDSAVTNLPLPHNHPDHPNNVRVWWDVIHQLWDKLDEVHGHDYAWLDHSFNLGGKAKRLISAGIETQEQKDKLLYETTINSYLYQPQHYGTLSRLVIDRQIALGADINAFVGDKGETLLFYVCDQINNAFIKGGTDDIESDYRHPEMTPIFQTKLQELVLSLINKGADPRMPVDDWTSYHVLKRDFKEARTNVQSYLVDLIAAIEEARDVFLQNGPLSNCDEKQKRILDFGLRDCRFRITQQYQIH</sequence>
<comment type="caution">
    <text evidence="4">The sequence shown here is derived from an EMBL/GenBank/DDBJ whole genome shotgun (WGS) entry which is preliminary data.</text>
</comment>
<keyword evidence="5" id="KW-1185">Reference proteome</keyword>
<evidence type="ECO:0000313" key="5">
    <source>
        <dbReference type="Proteomes" id="UP000266234"/>
    </source>
</evidence>
<dbReference type="PANTHER" id="PTHR24189:SF50">
    <property type="entry name" value="ANKYRIN REPEAT AND SOCS BOX PROTEIN 2"/>
    <property type="match status" value="1"/>
</dbReference>